<feature type="binding site" evidence="4">
    <location>
        <position position="139"/>
    </location>
    <ligand>
        <name>substrate</name>
    </ligand>
</feature>
<protein>
    <recommendedName>
        <fullName evidence="4">Alanine racemase</fullName>
        <ecNumber evidence="4">5.1.1.1</ecNumber>
    </recommendedName>
</protein>
<dbReference type="Pfam" id="PF01168">
    <property type="entry name" value="Ala_racemase_N"/>
    <property type="match status" value="1"/>
</dbReference>
<feature type="binding site" evidence="4">
    <location>
        <position position="317"/>
    </location>
    <ligand>
        <name>substrate</name>
    </ligand>
</feature>
<dbReference type="SUPFAM" id="SSF50621">
    <property type="entry name" value="Alanine racemase C-terminal domain-like"/>
    <property type="match status" value="1"/>
</dbReference>
<reference evidence="6 7" key="1">
    <citation type="submission" date="2022-06" db="EMBL/GenBank/DDBJ databases">
        <title>Isolation of gut microbiota from human fecal samples.</title>
        <authorList>
            <person name="Pamer E.G."/>
            <person name="Barat B."/>
            <person name="Waligurski E."/>
            <person name="Medina S."/>
            <person name="Paddock L."/>
            <person name="Mostad J."/>
        </authorList>
    </citation>
    <scope>NUCLEOTIDE SEQUENCE [LARGE SCALE GENOMIC DNA]</scope>
    <source>
        <strain evidence="6 7">DFI.7.95</strain>
    </source>
</reference>
<dbReference type="SUPFAM" id="SSF51419">
    <property type="entry name" value="PLP-binding barrel"/>
    <property type="match status" value="1"/>
</dbReference>
<evidence type="ECO:0000313" key="6">
    <source>
        <dbReference type="EMBL" id="MCQ4923546.1"/>
    </source>
</evidence>
<name>A0ABT1SAM7_9FIRM</name>
<evidence type="ECO:0000256" key="2">
    <source>
        <dbReference type="ARBA" id="ARBA00022898"/>
    </source>
</evidence>
<accession>A0ABT1SAM7</accession>
<dbReference type="PANTHER" id="PTHR30511">
    <property type="entry name" value="ALANINE RACEMASE"/>
    <property type="match status" value="1"/>
</dbReference>
<evidence type="ECO:0000256" key="4">
    <source>
        <dbReference type="HAMAP-Rule" id="MF_01201"/>
    </source>
</evidence>
<sequence length="389" mass="43566">MYTLDETRPVWAEINLDNLAHNIREVRKHTNENALVTAVVKANGYGHGSVEISRTFLDNGADRLAVAILTEAIELRKGNITEPILILGYTPPTQYGKLLDYDLIQAIYNYEEAKILSNKAVELGKTAIIHIKIDSGMGRIGFIPAKESIEDIIKISKLPNIYIEGIFTHFAKADETDKSHARGQFEKYVNIVNDLEEQGLNIPIKHVSNSAAIIDLPQYNLNMVRAGIMIYGFYPSDEVRKDIELKPAMTLKAKISHLKAVPKGTGISYGQIFVTEKESKIATIPIGYADGFTRLLTEKAEVYINGKRAKIIGKICMDQCMIDVTHIEDVKLGDEVVIFGCEPEYPHADELAEKIGTINYEIVCMVSRRVPRVYISNGNIVKIRDYLLE</sequence>
<proteinExistence type="inferred from homology"/>
<comment type="catalytic activity">
    <reaction evidence="4">
        <text>L-alanine = D-alanine</text>
        <dbReference type="Rhea" id="RHEA:20249"/>
        <dbReference type="ChEBI" id="CHEBI:57416"/>
        <dbReference type="ChEBI" id="CHEBI:57972"/>
        <dbReference type="EC" id="5.1.1.1"/>
    </reaction>
</comment>
<dbReference type="SMART" id="SM01005">
    <property type="entry name" value="Ala_racemase_C"/>
    <property type="match status" value="1"/>
</dbReference>
<feature type="active site" description="Proton acceptor; specific for L-alanine" evidence="4">
    <location>
        <position position="269"/>
    </location>
</feature>
<evidence type="ECO:0000259" key="5">
    <source>
        <dbReference type="SMART" id="SM01005"/>
    </source>
</evidence>
<dbReference type="RefSeq" id="WP_256311499.1">
    <property type="nucleotide sequence ID" value="NZ_JANGAC010000007.1"/>
</dbReference>
<dbReference type="EC" id="5.1.1.1" evidence="4"/>
<dbReference type="InterPro" id="IPR029066">
    <property type="entry name" value="PLP-binding_barrel"/>
</dbReference>
<dbReference type="InterPro" id="IPR000821">
    <property type="entry name" value="Ala_racemase"/>
</dbReference>
<keyword evidence="3 4" id="KW-0413">Isomerase</keyword>
<dbReference type="EMBL" id="JANGAC010000007">
    <property type="protein sequence ID" value="MCQ4923546.1"/>
    <property type="molecule type" value="Genomic_DNA"/>
</dbReference>
<dbReference type="PRINTS" id="PR00992">
    <property type="entry name" value="ALARACEMASE"/>
</dbReference>
<dbReference type="PROSITE" id="PS00395">
    <property type="entry name" value="ALANINE_RACEMASE"/>
    <property type="match status" value="1"/>
</dbReference>
<evidence type="ECO:0000313" key="7">
    <source>
        <dbReference type="Proteomes" id="UP001524478"/>
    </source>
</evidence>
<keyword evidence="7" id="KW-1185">Reference proteome</keyword>
<dbReference type="Gene3D" id="2.40.37.10">
    <property type="entry name" value="Lyase, Ornithine Decarboxylase, Chain A, domain 1"/>
    <property type="match status" value="1"/>
</dbReference>
<comment type="caution">
    <text evidence="6">The sequence shown here is derived from an EMBL/GenBank/DDBJ whole genome shotgun (WGS) entry which is preliminary data.</text>
</comment>
<comment type="function">
    <text evidence="4">Catalyzes the interconversion of L-alanine and D-alanine. May also act on other amino acids.</text>
</comment>
<evidence type="ECO:0000256" key="3">
    <source>
        <dbReference type="ARBA" id="ARBA00023235"/>
    </source>
</evidence>
<dbReference type="InterPro" id="IPR001608">
    <property type="entry name" value="Ala_racemase_N"/>
</dbReference>
<gene>
    <name evidence="6" type="primary">alr</name>
    <name evidence="6" type="ORF">NE686_10640</name>
</gene>
<dbReference type="PANTHER" id="PTHR30511:SF0">
    <property type="entry name" value="ALANINE RACEMASE, CATABOLIC-RELATED"/>
    <property type="match status" value="1"/>
</dbReference>
<feature type="active site" description="Proton acceptor; specific for D-alanine" evidence="4">
    <location>
        <position position="41"/>
    </location>
</feature>
<dbReference type="CDD" id="cd00430">
    <property type="entry name" value="PLPDE_III_AR"/>
    <property type="match status" value="1"/>
</dbReference>
<dbReference type="InterPro" id="IPR020622">
    <property type="entry name" value="Ala_racemase_pyridoxalP-BS"/>
</dbReference>
<evidence type="ECO:0000256" key="1">
    <source>
        <dbReference type="ARBA" id="ARBA00001933"/>
    </source>
</evidence>
<feature type="modified residue" description="N6-(pyridoxal phosphate)lysine" evidence="4">
    <location>
        <position position="41"/>
    </location>
</feature>
<dbReference type="HAMAP" id="MF_01201">
    <property type="entry name" value="Ala_racemase"/>
    <property type="match status" value="1"/>
</dbReference>
<dbReference type="Proteomes" id="UP001524478">
    <property type="component" value="Unassembled WGS sequence"/>
</dbReference>
<dbReference type="InterPro" id="IPR009006">
    <property type="entry name" value="Ala_racemase/Decarboxylase_C"/>
</dbReference>
<comment type="cofactor">
    <cofactor evidence="1 4">
        <name>pyridoxal 5'-phosphate</name>
        <dbReference type="ChEBI" id="CHEBI:597326"/>
    </cofactor>
</comment>
<dbReference type="GO" id="GO:0008784">
    <property type="term" value="F:alanine racemase activity"/>
    <property type="evidence" value="ECO:0007669"/>
    <property type="project" value="UniProtKB-EC"/>
</dbReference>
<dbReference type="Pfam" id="PF00842">
    <property type="entry name" value="Ala_racemase_C"/>
    <property type="match status" value="1"/>
</dbReference>
<comment type="pathway">
    <text evidence="4">Amino-acid biosynthesis; D-alanine biosynthesis; D-alanine from L-alanine: step 1/1.</text>
</comment>
<dbReference type="NCBIfam" id="TIGR00492">
    <property type="entry name" value="alr"/>
    <property type="match status" value="1"/>
</dbReference>
<feature type="domain" description="Alanine racemase C-terminal" evidence="5">
    <location>
        <begin position="248"/>
        <end position="375"/>
    </location>
</feature>
<keyword evidence="2 4" id="KW-0663">Pyridoxal phosphate</keyword>
<organism evidence="6 7">
    <name type="scientific">Tissierella carlieri</name>
    <dbReference type="NCBI Taxonomy" id="689904"/>
    <lineage>
        <taxon>Bacteria</taxon>
        <taxon>Bacillati</taxon>
        <taxon>Bacillota</taxon>
        <taxon>Tissierellia</taxon>
        <taxon>Tissierellales</taxon>
        <taxon>Tissierellaceae</taxon>
        <taxon>Tissierella</taxon>
    </lineage>
</organism>
<comment type="similarity">
    <text evidence="4">Belongs to the alanine racemase family.</text>
</comment>
<dbReference type="Gene3D" id="3.20.20.10">
    <property type="entry name" value="Alanine racemase"/>
    <property type="match status" value="1"/>
</dbReference>
<dbReference type="InterPro" id="IPR011079">
    <property type="entry name" value="Ala_racemase_C"/>
</dbReference>